<dbReference type="SUPFAM" id="SSF53383">
    <property type="entry name" value="PLP-dependent transferases"/>
    <property type="match status" value="1"/>
</dbReference>
<name>A0A942I471_9HYPH</name>
<dbReference type="InterPro" id="IPR005814">
    <property type="entry name" value="Aminotrans_3"/>
</dbReference>
<dbReference type="InterPro" id="IPR015424">
    <property type="entry name" value="PyrdxlP-dep_Trfase"/>
</dbReference>
<dbReference type="AlphaFoldDB" id="A0A942I471"/>
<evidence type="ECO:0000313" key="7">
    <source>
        <dbReference type="EMBL" id="MBS3652412.1"/>
    </source>
</evidence>
<organism evidence="7 8">
    <name type="scientific">Pseudaminobacter soli</name>
    <name type="common">ex Zhang et al. 2022</name>
    <dbReference type="NCBI Taxonomy" id="2831468"/>
    <lineage>
        <taxon>Bacteria</taxon>
        <taxon>Pseudomonadati</taxon>
        <taxon>Pseudomonadota</taxon>
        <taxon>Alphaproteobacteria</taxon>
        <taxon>Hyphomicrobiales</taxon>
        <taxon>Phyllobacteriaceae</taxon>
        <taxon>Pseudaminobacter</taxon>
    </lineage>
</organism>
<keyword evidence="5 6" id="KW-0663">Pyridoxal phosphate</keyword>
<evidence type="ECO:0000313" key="8">
    <source>
        <dbReference type="Proteomes" id="UP000680348"/>
    </source>
</evidence>
<dbReference type="CDD" id="cd00610">
    <property type="entry name" value="OAT_like"/>
    <property type="match status" value="1"/>
</dbReference>
<accession>A0A942I471</accession>
<dbReference type="GO" id="GO:0030170">
    <property type="term" value="F:pyridoxal phosphate binding"/>
    <property type="evidence" value="ECO:0007669"/>
    <property type="project" value="InterPro"/>
</dbReference>
<dbReference type="PROSITE" id="PS00600">
    <property type="entry name" value="AA_TRANSFER_CLASS_3"/>
    <property type="match status" value="1"/>
</dbReference>
<dbReference type="Pfam" id="PF00202">
    <property type="entry name" value="Aminotran_3"/>
    <property type="match status" value="1"/>
</dbReference>
<dbReference type="InterPro" id="IPR049704">
    <property type="entry name" value="Aminotrans_3_PPA_site"/>
</dbReference>
<evidence type="ECO:0000256" key="5">
    <source>
        <dbReference type="ARBA" id="ARBA00022898"/>
    </source>
</evidence>
<gene>
    <name evidence="7" type="ORF">KEU06_27870</name>
</gene>
<keyword evidence="8" id="KW-1185">Reference proteome</keyword>
<keyword evidence="3 7" id="KW-0032">Aminotransferase</keyword>
<comment type="similarity">
    <text evidence="2 6">Belongs to the class-III pyridoxal-phosphate-dependent aminotransferase family.</text>
</comment>
<keyword evidence="4" id="KW-0808">Transferase</keyword>
<comment type="cofactor">
    <cofactor evidence="1">
        <name>pyridoxal 5'-phosphate</name>
        <dbReference type="ChEBI" id="CHEBI:597326"/>
    </cofactor>
</comment>
<dbReference type="InterPro" id="IPR015422">
    <property type="entry name" value="PyrdxlP-dep_Trfase_small"/>
</dbReference>
<proteinExistence type="inferred from homology"/>
<evidence type="ECO:0000256" key="6">
    <source>
        <dbReference type="RuleBase" id="RU003560"/>
    </source>
</evidence>
<dbReference type="PIRSF" id="PIRSF000521">
    <property type="entry name" value="Transaminase_4ab_Lys_Orn"/>
    <property type="match status" value="1"/>
</dbReference>
<protein>
    <submittedName>
        <fullName evidence="7">Aminotransferase class III-fold pyridoxal phosphate-dependent enzyme</fullName>
    </submittedName>
</protein>
<evidence type="ECO:0000256" key="1">
    <source>
        <dbReference type="ARBA" id="ARBA00001933"/>
    </source>
</evidence>
<dbReference type="FunFam" id="3.40.640.10:FF:000014">
    <property type="entry name" value="Adenosylmethionine-8-amino-7-oxononanoate aminotransferase, probable"/>
    <property type="match status" value="1"/>
</dbReference>
<dbReference type="PANTHER" id="PTHR42684">
    <property type="entry name" value="ADENOSYLMETHIONINE-8-AMINO-7-OXONONANOATE AMINOTRANSFERASE"/>
    <property type="match status" value="1"/>
</dbReference>
<dbReference type="EMBL" id="JAGWCR010000025">
    <property type="protein sequence ID" value="MBS3652412.1"/>
    <property type="molecule type" value="Genomic_DNA"/>
</dbReference>
<evidence type="ECO:0000256" key="3">
    <source>
        <dbReference type="ARBA" id="ARBA00022576"/>
    </source>
</evidence>
<dbReference type="PANTHER" id="PTHR42684:SF1">
    <property type="entry name" value="BETA-ALANINE--PYRUVATE AMINOTRANSFERASE"/>
    <property type="match status" value="1"/>
</dbReference>
<dbReference type="Proteomes" id="UP000680348">
    <property type="component" value="Unassembled WGS sequence"/>
</dbReference>
<sequence length="444" mass="47012">MITRPRNEGLRNDTDAFWLPFTPMRVFQHDPLIFTGAEGMHYIGADGRRVLDSAAGLWCVNAGHGHPHIVEAIRTAAGRLDFVSSFKMTHPDALAYARRLRAFAPAGLDYVFFVNSGSEAVDTALKIARGYHHARGDGARTKLIGRAKGYHGMGFGGLSVSGIGRYKRGFGPLLADTAHLSLPYKPETMAFSQGQPADGGSLADELETLLQVQDPATVAAVIVEPVVGSGGVYPPPRGYLEGLRAICDRHGILLIFDEVVTGFGRLGAPFAAQAFGVTPDILTCAKGMTNGAVPMGGVIVGNHVYDAFMSGPPETIELFHGYTYSAHPLACAAGMAVLDIFENSGLAEQAARTAPLWETRLLSVKGRPHVADIRTIGLLGVVELDPRPGAPGARGAACAQFCLDQGVLVRASGDLIVLSPPLVISTEQIGLIVATIEQALENID</sequence>
<dbReference type="InterPro" id="IPR015421">
    <property type="entry name" value="PyrdxlP-dep_Trfase_major"/>
</dbReference>
<dbReference type="GO" id="GO:0009102">
    <property type="term" value="P:biotin biosynthetic process"/>
    <property type="evidence" value="ECO:0007669"/>
    <property type="project" value="TreeGrafter"/>
</dbReference>
<dbReference type="Gene3D" id="3.90.1150.10">
    <property type="entry name" value="Aspartate Aminotransferase, domain 1"/>
    <property type="match status" value="1"/>
</dbReference>
<reference evidence="7" key="1">
    <citation type="submission" date="2021-04" db="EMBL/GenBank/DDBJ databases">
        <title>Pseudaminobacter soli sp. nov., isolated from paddy soil contaminated by heavy metals.</title>
        <authorList>
            <person name="Zhang K."/>
        </authorList>
    </citation>
    <scope>NUCLEOTIDE SEQUENCE</scope>
    <source>
        <strain evidence="7">19-2017</strain>
    </source>
</reference>
<dbReference type="Gene3D" id="3.40.640.10">
    <property type="entry name" value="Type I PLP-dependent aspartate aminotransferase-like (Major domain)"/>
    <property type="match status" value="1"/>
</dbReference>
<evidence type="ECO:0000256" key="4">
    <source>
        <dbReference type="ARBA" id="ARBA00022679"/>
    </source>
</evidence>
<dbReference type="RefSeq" id="WP_188257966.1">
    <property type="nucleotide sequence ID" value="NZ_JABVCF010000025.1"/>
</dbReference>
<evidence type="ECO:0000256" key="2">
    <source>
        <dbReference type="ARBA" id="ARBA00008954"/>
    </source>
</evidence>
<comment type="caution">
    <text evidence="7">The sequence shown here is derived from an EMBL/GenBank/DDBJ whole genome shotgun (WGS) entry which is preliminary data.</text>
</comment>
<dbReference type="GO" id="GO:0004015">
    <property type="term" value="F:adenosylmethionine-8-amino-7-oxononanoate transaminase activity"/>
    <property type="evidence" value="ECO:0007669"/>
    <property type="project" value="TreeGrafter"/>
</dbReference>